<organism evidence="2 3">
    <name type="scientific">Mycoplana ramosa</name>
    <name type="common">Mycoplana bullata</name>
    <dbReference type="NCBI Taxonomy" id="40837"/>
    <lineage>
        <taxon>Bacteria</taxon>
        <taxon>Pseudomonadati</taxon>
        <taxon>Pseudomonadota</taxon>
        <taxon>Alphaproteobacteria</taxon>
        <taxon>Hyphomicrobiales</taxon>
        <taxon>Rhizobiaceae</taxon>
        <taxon>Mycoplana</taxon>
    </lineage>
</organism>
<keyword evidence="1" id="KW-0472">Membrane</keyword>
<proteinExistence type="predicted"/>
<dbReference type="Proteomes" id="UP001597173">
    <property type="component" value="Unassembled WGS sequence"/>
</dbReference>
<evidence type="ECO:0000256" key="1">
    <source>
        <dbReference type="SAM" id="Phobius"/>
    </source>
</evidence>
<keyword evidence="1" id="KW-1133">Transmembrane helix</keyword>
<reference evidence="3" key="1">
    <citation type="journal article" date="2019" name="Int. J. Syst. Evol. Microbiol.">
        <title>The Global Catalogue of Microorganisms (GCM) 10K type strain sequencing project: providing services to taxonomists for standard genome sequencing and annotation.</title>
        <authorList>
            <consortium name="The Broad Institute Genomics Platform"/>
            <consortium name="The Broad Institute Genome Sequencing Center for Infectious Disease"/>
            <person name="Wu L."/>
            <person name="Ma J."/>
        </authorList>
    </citation>
    <scope>NUCLEOTIDE SEQUENCE [LARGE SCALE GENOMIC DNA]</scope>
    <source>
        <strain evidence="3">CCUG 55609</strain>
    </source>
</reference>
<keyword evidence="1" id="KW-0812">Transmembrane</keyword>
<gene>
    <name evidence="2" type="ORF">ACFQ33_16955</name>
</gene>
<feature type="transmembrane region" description="Helical" evidence="1">
    <location>
        <begin position="20"/>
        <end position="42"/>
    </location>
</feature>
<name>A0ABW3Z047_MYCRA</name>
<dbReference type="EMBL" id="JBHTNF010000012">
    <property type="protein sequence ID" value="MFD1329580.1"/>
    <property type="molecule type" value="Genomic_DNA"/>
</dbReference>
<evidence type="ECO:0008006" key="4">
    <source>
        <dbReference type="Google" id="ProtNLM"/>
    </source>
</evidence>
<comment type="caution">
    <text evidence="2">The sequence shown here is derived from an EMBL/GenBank/DDBJ whole genome shotgun (WGS) entry which is preliminary data.</text>
</comment>
<accession>A0ABW3Z047</accession>
<evidence type="ECO:0000313" key="3">
    <source>
        <dbReference type="Proteomes" id="UP001597173"/>
    </source>
</evidence>
<dbReference type="RefSeq" id="WP_374840713.1">
    <property type="nucleotide sequence ID" value="NZ_JBHEEW010000016.1"/>
</dbReference>
<sequence length="145" mass="15593">MFIDDEKPARNDRRREGRAVFYITVTALAACVLMLFGLMNVAQADLIDDDGLVIQGEIGDTHVLLAVSLDHAAQPQKANTALENKGTIDPTTTASTAPKADAASTIDHRMTVALFLAGFIVLAGIGRLMNRGTRHTPPPPWRSEA</sequence>
<dbReference type="PROSITE" id="PS51257">
    <property type="entry name" value="PROKAR_LIPOPROTEIN"/>
    <property type="match status" value="1"/>
</dbReference>
<protein>
    <recommendedName>
        <fullName evidence="4">Transmembrane protein</fullName>
    </recommendedName>
</protein>
<feature type="transmembrane region" description="Helical" evidence="1">
    <location>
        <begin position="110"/>
        <end position="129"/>
    </location>
</feature>
<evidence type="ECO:0000313" key="2">
    <source>
        <dbReference type="EMBL" id="MFD1329580.1"/>
    </source>
</evidence>
<keyword evidence="3" id="KW-1185">Reference proteome</keyword>